<proteinExistence type="predicted"/>
<protein>
    <recommendedName>
        <fullName evidence="3">Resolvase/invertase-type recombinase catalytic domain-containing protein</fullName>
    </recommendedName>
</protein>
<dbReference type="Proteomes" id="UP000261105">
    <property type="component" value="Unassembled WGS sequence"/>
</dbReference>
<dbReference type="InterPro" id="IPR036162">
    <property type="entry name" value="Resolvase-like_N_sf"/>
</dbReference>
<dbReference type="GO" id="GO:0003677">
    <property type="term" value="F:DNA binding"/>
    <property type="evidence" value="ECO:0007669"/>
    <property type="project" value="InterPro"/>
</dbReference>
<dbReference type="GO" id="GO:0000150">
    <property type="term" value="F:DNA strand exchange activity"/>
    <property type="evidence" value="ECO:0007669"/>
    <property type="project" value="InterPro"/>
</dbReference>
<dbReference type="AlphaFoldDB" id="A0A3E5EP06"/>
<name>A0A3E5EP06_9FIRM</name>
<sequence length="129" mass="14909">MKIGYARESGLWFPLEAKKKMLLNEEIDSFIFDLADENNNFELLCENMKKGDSLIICGVDDIGNTKNEIEEAWRRLCNLNIEIYVLTAPTLFYSERMTLEQLFIRDVTRSVLASQVEIANQKLKAINDL</sequence>
<evidence type="ECO:0000313" key="2">
    <source>
        <dbReference type="Proteomes" id="UP000261105"/>
    </source>
</evidence>
<dbReference type="SUPFAM" id="SSF53041">
    <property type="entry name" value="Resolvase-like"/>
    <property type="match status" value="1"/>
</dbReference>
<evidence type="ECO:0008006" key="3">
    <source>
        <dbReference type="Google" id="ProtNLM"/>
    </source>
</evidence>
<comment type="caution">
    <text evidence="1">The sequence shown here is derived from an EMBL/GenBank/DDBJ whole genome shotgun (WGS) entry which is preliminary data.</text>
</comment>
<organism evidence="1 2">
    <name type="scientific">Blautia obeum</name>
    <dbReference type="NCBI Taxonomy" id="40520"/>
    <lineage>
        <taxon>Bacteria</taxon>
        <taxon>Bacillati</taxon>
        <taxon>Bacillota</taxon>
        <taxon>Clostridia</taxon>
        <taxon>Lachnospirales</taxon>
        <taxon>Lachnospiraceae</taxon>
        <taxon>Blautia</taxon>
    </lineage>
</organism>
<dbReference type="EMBL" id="QSUZ01000001">
    <property type="protein sequence ID" value="RGN90602.1"/>
    <property type="molecule type" value="Genomic_DNA"/>
</dbReference>
<accession>A0A3E5EP06</accession>
<reference evidence="1 2" key="1">
    <citation type="submission" date="2018-08" db="EMBL/GenBank/DDBJ databases">
        <title>A genome reference for cultivated species of the human gut microbiota.</title>
        <authorList>
            <person name="Zou Y."/>
            <person name="Xue W."/>
            <person name="Luo G."/>
        </authorList>
    </citation>
    <scope>NUCLEOTIDE SEQUENCE [LARGE SCALE GENOMIC DNA]</scope>
    <source>
        <strain evidence="1 2">OM03-6</strain>
    </source>
</reference>
<gene>
    <name evidence="1" type="ORF">DXB38_01040</name>
</gene>
<evidence type="ECO:0000313" key="1">
    <source>
        <dbReference type="EMBL" id="RGN90602.1"/>
    </source>
</evidence>